<reference evidence="3 4" key="1">
    <citation type="submission" date="2019-12" db="EMBL/GenBank/DDBJ databases">
        <authorList>
            <person name="Yang R."/>
        </authorList>
    </citation>
    <scope>NUCLEOTIDE SEQUENCE [LARGE SCALE GENOMIC DNA]</scope>
    <source>
        <strain evidence="3 4">DONG20-135</strain>
    </source>
</reference>
<accession>A0A6N8U5G4</accession>
<comment type="caution">
    <text evidence="3">The sequence shown here is derived from an EMBL/GenBank/DDBJ whole genome shotgun (WGS) entry which is preliminary data.</text>
</comment>
<dbReference type="AlphaFoldDB" id="A0A6N8U5G4"/>
<dbReference type="InterPro" id="IPR013783">
    <property type="entry name" value="Ig-like_fold"/>
</dbReference>
<keyword evidence="4" id="KW-1185">Reference proteome</keyword>
<evidence type="ECO:0000256" key="1">
    <source>
        <dbReference type="SAM" id="MobiDB-lite"/>
    </source>
</evidence>
<feature type="compositionally biased region" description="Polar residues" evidence="1">
    <location>
        <begin position="685"/>
        <end position="707"/>
    </location>
</feature>
<dbReference type="SUPFAM" id="SSF49265">
    <property type="entry name" value="Fibronectin type III"/>
    <property type="match status" value="1"/>
</dbReference>
<dbReference type="EMBL" id="WUUQ01000001">
    <property type="protein sequence ID" value="MXQ73130.1"/>
    <property type="molecule type" value="Genomic_DNA"/>
</dbReference>
<dbReference type="InterPro" id="IPR036116">
    <property type="entry name" value="FN3_sf"/>
</dbReference>
<sequence length="744" mass="79772">MASFSGACSGSGVTGYLDVSAVTLSGSYPNIVANYSASVRWHCTYEGSVYYNGSTVTINGKTWTGNISFSVNGANSPSYGSQSFSVGLGSSRSVSISVKSSVSTYPLFNFSASGTVSSPAVEAATNYTISSISGITENSCVVSHTLNSTRNYWYVKLYDANTGTYWNLNTNNGNGTTTITGLNPNQTYTFKVRVYGRNGAYLGESAAKSITTLGKSGIGNQPSYKIGTAFDLLINGYSDLFTHTAQFTIGSYSFQRTNLKRGTITIQPTDSENNEIYTQLTTAVTKDMNIQLTTFVNGVSIGNTSGTGSVQIDQSICAPDVNSFTYLDTNAVTVGLTGNNQYIIQGHSEIEVRDIAAAAKHAASLQKYRVMVDGSAFESTATTIHTTQAFADTGITVYAIDSRNLQGSLTKAFLKFIPYAEPKVEIRLHRRNDIENSTSLILKGSYDPMMIDQEQKNDLLSVTYCYKEEKETVYGNEVSITVVKGEDGSFTFNNIIGDFPSEHVYHFQIRMTDKLGTYTYSAILNAGVMSISIKKNSGNYAIGINKIPELDKGLDIAGDIRVNGIKLNAPEIYPVGSIYISIQNVNPAQYFGGVWERYAQGKTLIGVDEGDSSFQKAGISGGHKELQSHTHAVTIANSGAHTHTVSGSAASAGNHNHSYNGWYWINGSVLPASSKYTFMSHYRTSDPTQVPPSQNAGGAHTHSISGTAASNGAHVHTATAANTGSGNGGNLPPYMTTYFWLRTA</sequence>
<gene>
    <name evidence="3" type="ORF">GSF08_04175</name>
</gene>
<organism evidence="3 4">
    <name type="scientific">Copranaerobaculum intestinale</name>
    <dbReference type="NCBI Taxonomy" id="2692629"/>
    <lineage>
        <taxon>Bacteria</taxon>
        <taxon>Bacillati</taxon>
        <taxon>Bacillota</taxon>
        <taxon>Erysipelotrichia</taxon>
        <taxon>Erysipelotrichales</taxon>
        <taxon>Erysipelotrichaceae</taxon>
        <taxon>Copranaerobaculum</taxon>
    </lineage>
</organism>
<dbReference type="RefSeq" id="WP_160624551.1">
    <property type="nucleotide sequence ID" value="NZ_WUUQ01000001.1"/>
</dbReference>
<name>A0A6N8U5G4_9FIRM</name>
<feature type="domain" description="Fibronectin type-III" evidence="2">
    <location>
        <begin position="123"/>
        <end position="215"/>
    </location>
</feature>
<evidence type="ECO:0000259" key="2">
    <source>
        <dbReference type="PROSITE" id="PS50853"/>
    </source>
</evidence>
<dbReference type="Pfam" id="PF21939">
    <property type="entry name" value="Gp10_C"/>
    <property type="match status" value="1"/>
</dbReference>
<dbReference type="InterPro" id="IPR003961">
    <property type="entry name" value="FN3_dom"/>
</dbReference>
<dbReference type="Proteomes" id="UP000434036">
    <property type="component" value="Unassembled WGS sequence"/>
</dbReference>
<evidence type="ECO:0000313" key="4">
    <source>
        <dbReference type="Proteomes" id="UP000434036"/>
    </source>
</evidence>
<reference evidence="3 4" key="2">
    <citation type="submission" date="2020-01" db="EMBL/GenBank/DDBJ databases">
        <title>Clostridiaceae sp. nov. isolated from the gut of human by culturomics.</title>
        <authorList>
            <person name="Chang Y."/>
        </authorList>
    </citation>
    <scope>NUCLEOTIDE SEQUENCE [LARGE SCALE GENOMIC DNA]</scope>
    <source>
        <strain evidence="3 4">DONG20-135</strain>
    </source>
</reference>
<protein>
    <recommendedName>
        <fullName evidence="2">Fibronectin type-III domain-containing protein</fullName>
    </recommendedName>
</protein>
<dbReference type="PROSITE" id="PS50853">
    <property type="entry name" value="FN3"/>
    <property type="match status" value="1"/>
</dbReference>
<proteinExistence type="predicted"/>
<dbReference type="Gene3D" id="2.60.40.10">
    <property type="entry name" value="Immunoglobulins"/>
    <property type="match status" value="1"/>
</dbReference>
<dbReference type="InterPro" id="IPR053827">
    <property type="entry name" value="Gp10_C"/>
</dbReference>
<evidence type="ECO:0000313" key="3">
    <source>
        <dbReference type="EMBL" id="MXQ73130.1"/>
    </source>
</evidence>
<feature type="region of interest" description="Disordered" evidence="1">
    <location>
        <begin position="684"/>
        <end position="707"/>
    </location>
</feature>